<dbReference type="InterPro" id="IPR045249">
    <property type="entry name" value="HARBI1-like"/>
</dbReference>
<dbReference type="AlphaFoldDB" id="A0AAE0CLN6"/>
<comment type="caution">
    <text evidence="1">The sequence shown here is derived from an EMBL/GenBank/DDBJ whole genome shotgun (WGS) entry which is preliminary data.</text>
</comment>
<keyword evidence="2" id="KW-1185">Reference proteome</keyword>
<dbReference type="PANTHER" id="PTHR22930">
    <property type="match status" value="1"/>
</dbReference>
<name>A0AAE0CLN6_9ROSI</name>
<proteinExistence type="predicted"/>
<dbReference type="EMBL" id="JANJYI010000003">
    <property type="protein sequence ID" value="KAK2655750.1"/>
    <property type="molecule type" value="Genomic_DNA"/>
</dbReference>
<dbReference type="Proteomes" id="UP001280121">
    <property type="component" value="Unassembled WGS sequence"/>
</dbReference>
<sequence>MGFIPTDDMDDYEALDNQGAIDGTHVPVVMPVSNQIPYIGRKRSPTQNIMVACDFNICFTFAWARWEGDDARIFLKALRRENLHFPHPPTGKYYLVDACYPQMKGYLGSYKGK</sequence>
<gene>
    <name evidence="1" type="ORF">Ddye_008802</name>
</gene>
<protein>
    <recommendedName>
        <fullName evidence="3">DDE Tnp4 domain-containing protein</fullName>
    </recommendedName>
</protein>
<evidence type="ECO:0000313" key="2">
    <source>
        <dbReference type="Proteomes" id="UP001280121"/>
    </source>
</evidence>
<evidence type="ECO:0000313" key="1">
    <source>
        <dbReference type="EMBL" id="KAK2655750.1"/>
    </source>
</evidence>
<dbReference type="PANTHER" id="PTHR22930:SF221">
    <property type="entry name" value="NUCLEASE HARBI1"/>
    <property type="match status" value="1"/>
</dbReference>
<reference evidence="1" key="1">
    <citation type="journal article" date="2023" name="Plant J.">
        <title>Genome sequences and population genomics provide insights into the demographic history, inbreeding, and mutation load of two 'living fossil' tree species of Dipteronia.</title>
        <authorList>
            <person name="Feng Y."/>
            <person name="Comes H.P."/>
            <person name="Chen J."/>
            <person name="Zhu S."/>
            <person name="Lu R."/>
            <person name="Zhang X."/>
            <person name="Li P."/>
            <person name="Qiu J."/>
            <person name="Olsen K.M."/>
            <person name="Qiu Y."/>
        </authorList>
    </citation>
    <scope>NUCLEOTIDE SEQUENCE</scope>
    <source>
        <strain evidence="1">KIB01</strain>
    </source>
</reference>
<accession>A0AAE0CLN6</accession>
<organism evidence="1 2">
    <name type="scientific">Dipteronia dyeriana</name>
    <dbReference type="NCBI Taxonomy" id="168575"/>
    <lineage>
        <taxon>Eukaryota</taxon>
        <taxon>Viridiplantae</taxon>
        <taxon>Streptophyta</taxon>
        <taxon>Embryophyta</taxon>
        <taxon>Tracheophyta</taxon>
        <taxon>Spermatophyta</taxon>
        <taxon>Magnoliopsida</taxon>
        <taxon>eudicotyledons</taxon>
        <taxon>Gunneridae</taxon>
        <taxon>Pentapetalae</taxon>
        <taxon>rosids</taxon>
        <taxon>malvids</taxon>
        <taxon>Sapindales</taxon>
        <taxon>Sapindaceae</taxon>
        <taxon>Hippocastanoideae</taxon>
        <taxon>Acereae</taxon>
        <taxon>Dipteronia</taxon>
    </lineage>
</organism>
<evidence type="ECO:0008006" key="3">
    <source>
        <dbReference type="Google" id="ProtNLM"/>
    </source>
</evidence>